<name>A0A9E7DIX6_9FIRM</name>
<dbReference type="Proteomes" id="UP000831151">
    <property type="component" value="Chromosome"/>
</dbReference>
<keyword evidence="5" id="KW-0125">Carotenoid biosynthesis</keyword>
<evidence type="ECO:0000256" key="10">
    <source>
        <dbReference type="ARBA" id="ARBA00040345"/>
    </source>
</evidence>
<dbReference type="InterPro" id="IPR001173">
    <property type="entry name" value="Glyco_trans_2-like"/>
</dbReference>
<comment type="function">
    <text evidence="7">Catalyzes the glycosylation of 4,4'-diaponeurosporenoate, i.e. the esterification of glucose at the C1'' position with the carboxyl group of 4,4'-diaponeurosporenic acid, to form glycosyl-4,4'-diaponeurosporenoate. This is a step in the biosynthesis of staphyloxanthin, an orange pigment present in most staphylococci strains.</text>
</comment>
<evidence type="ECO:0000256" key="3">
    <source>
        <dbReference type="ARBA" id="ARBA00022676"/>
    </source>
</evidence>
<reference evidence="12" key="1">
    <citation type="submission" date="2022-04" db="EMBL/GenBank/DDBJ databases">
        <title>Complete genome sequences of Ezakiella coagulans and Fenollaria massiliensis.</title>
        <authorList>
            <person name="France M.T."/>
            <person name="Clifford J."/>
            <person name="Narina S."/>
            <person name="Rutt L."/>
            <person name="Ravel J."/>
        </authorList>
    </citation>
    <scope>NUCLEOTIDE SEQUENCE</scope>
    <source>
        <strain evidence="12">C0061C2</strain>
    </source>
</reference>
<dbReference type="PANTHER" id="PTHR43646:SF2">
    <property type="entry name" value="GLYCOSYLTRANSFERASE 2-LIKE DOMAIN-CONTAINING PROTEIN"/>
    <property type="match status" value="1"/>
</dbReference>
<feature type="domain" description="Glycosyltransferase 2-like" evidence="11">
    <location>
        <begin position="4"/>
        <end position="108"/>
    </location>
</feature>
<evidence type="ECO:0000256" key="2">
    <source>
        <dbReference type="ARBA" id="ARBA00022475"/>
    </source>
</evidence>
<sequence length="228" mass="26908">MIAIVVPVYKEEKSIERFIRHLYSLDGDFKVYIAYADGGDKTLKVLEKLNKEFPFKIVMSAKSRSIQMNTGFKETTEEKIMFLHADSYLDKDAIVKMDKALDKYSAAAIKIKFNSKRFLMKVVAFRSNLRLKLYNIAYGDQVMSFRREKFIDMGMFKELPLMEDYEMSRRLKKEGTKIKAIDSYVTTDARRFEQTGILKTIILMKKLKFMFLLACPIEEITRRYRDER</sequence>
<protein>
    <recommendedName>
        <fullName evidence="10">4,4'-diaponeurosporenoate glycosyltransferase</fullName>
    </recommendedName>
</protein>
<evidence type="ECO:0000256" key="4">
    <source>
        <dbReference type="ARBA" id="ARBA00022679"/>
    </source>
</evidence>
<evidence type="ECO:0000313" key="12">
    <source>
        <dbReference type="EMBL" id="UQK58859.1"/>
    </source>
</evidence>
<dbReference type="Pfam" id="PF00535">
    <property type="entry name" value="Glycos_transf_2"/>
    <property type="match status" value="1"/>
</dbReference>
<keyword evidence="13" id="KW-1185">Reference proteome</keyword>
<evidence type="ECO:0000256" key="9">
    <source>
        <dbReference type="ARBA" id="ARBA00038120"/>
    </source>
</evidence>
<dbReference type="EMBL" id="CP096649">
    <property type="protein sequence ID" value="UQK58859.1"/>
    <property type="molecule type" value="Genomic_DNA"/>
</dbReference>
<dbReference type="AlphaFoldDB" id="A0A9E7DIX6"/>
<evidence type="ECO:0000256" key="6">
    <source>
        <dbReference type="ARBA" id="ARBA00023136"/>
    </source>
</evidence>
<comment type="pathway">
    <text evidence="8">Carotenoid biosynthesis; staphyloxanthin biosynthesis; staphyloxanthin from farnesyl diphosphate: step 4/5.</text>
</comment>
<gene>
    <name evidence="12" type="ORF">M1R53_06375</name>
</gene>
<dbReference type="PANTHER" id="PTHR43646">
    <property type="entry name" value="GLYCOSYLTRANSFERASE"/>
    <property type="match status" value="1"/>
</dbReference>
<evidence type="ECO:0000256" key="7">
    <source>
        <dbReference type="ARBA" id="ARBA00037281"/>
    </source>
</evidence>
<accession>A0A9E7DIX6</accession>
<dbReference type="KEGG" id="fms:M1R53_06375"/>
<comment type="similarity">
    <text evidence="9">Belongs to the glycosyltransferase 2 family. CrtQ subfamily.</text>
</comment>
<evidence type="ECO:0000256" key="8">
    <source>
        <dbReference type="ARBA" id="ARBA00037904"/>
    </source>
</evidence>
<evidence type="ECO:0000256" key="5">
    <source>
        <dbReference type="ARBA" id="ARBA00022746"/>
    </source>
</evidence>
<dbReference type="SUPFAM" id="SSF53448">
    <property type="entry name" value="Nucleotide-diphospho-sugar transferases"/>
    <property type="match status" value="1"/>
</dbReference>
<dbReference type="InterPro" id="IPR026461">
    <property type="entry name" value="Trfase_2_rSAM/seldom_assoc"/>
</dbReference>
<keyword evidence="6" id="KW-0472">Membrane</keyword>
<keyword evidence="3" id="KW-0328">Glycosyltransferase</keyword>
<dbReference type="RefSeq" id="WP_249242412.1">
    <property type="nucleotide sequence ID" value="NZ_CP096649.1"/>
</dbReference>
<dbReference type="GO" id="GO:0016117">
    <property type="term" value="P:carotenoid biosynthetic process"/>
    <property type="evidence" value="ECO:0007669"/>
    <property type="project" value="UniProtKB-KW"/>
</dbReference>
<proteinExistence type="inferred from homology"/>
<evidence type="ECO:0000259" key="11">
    <source>
        <dbReference type="Pfam" id="PF00535"/>
    </source>
</evidence>
<dbReference type="GO" id="GO:0005886">
    <property type="term" value="C:plasma membrane"/>
    <property type="evidence" value="ECO:0007669"/>
    <property type="project" value="UniProtKB-SubCell"/>
</dbReference>
<keyword evidence="4" id="KW-0808">Transferase</keyword>
<evidence type="ECO:0000313" key="13">
    <source>
        <dbReference type="Proteomes" id="UP000831151"/>
    </source>
</evidence>
<dbReference type="NCBIfam" id="TIGR04283">
    <property type="entry name" value="glyco_like_mftF"/>
    <property type="match status" value="1"/>
</dbReference>
<comment type="subcellular location">
    <subcellularLocation>
        <location evidence="1">Cell membrane</location>
    </subcellularLocation>
</comment>
<organism evidence="12 13">
    <name type="scientific">Fenollaria massiliensis</name>
    <dbReference type="NCBI Taxonomy" id="938288"/>
    <lineage>
        <taxon>Bacteria</taxon>
        <taxon>Bacillati</taxon>
        <taxon>Bacillota</taxon>
        <taxon>Clostridia</taxon>
        <taxon>Eubacteriales</taxon>
        <taxon>Fenollaria</taxon>
    </lineage>
</organism>
<dbReference type="Gene3D" id="3.90.550.10">
    <property type="entry name" value="Spore Coat Polysaccharide Biosynthesis Protein SpsA, Chain A"/>
    <property type="match status" value="1"/>
</dbReference>
<keyword evidence="2" id="KW-1003">Cell membrane</keyword>
<dbReference type="GO" id="GO:0016757">
    <property type="term" value="F:glycosyltransferase activity"/>
    <property type="evidence" value="ECO:0007669"/>
    <property type="project" value="UniProtKB-KW"/>
</dbReference>
<evidence type="ECO:0000256" key="1">
    <source>
        <dbReference type="ARBA" id="ARBA00004236"/>
    </source>
</evidence>
<dbReference type="InterPro" id="IPR029044">
    <property type="entry name" value="Nucleotide-diphossugar_trans"/>
</dbReference>